<dbReference type="Pfam" id="PF17482">
    <property type="entry name" value="Phage_sheath_1C"/>
    <property type="match status" value="1"/>
</dbReference>
<comment type="similarity">
    <text evidence="1">Belongs to the myoviridae tail sheath protein family.</text>
</comment>
<dbReference type="RefSeq" id="WP_088582532.1">
    <property type="nucleotide sequence ID" value="NZ_CP022048.2"/>
</dbReference>
<dbReference type="AlphaFoldDB" id="A0A1Z3U7T9"/>
<evidence type="ECO:0000256" key="1">
    <source>
        <dbReference type="ARBA" id="ARBA00008005"/>
    </source>
</evidence>
<dbReference type="PANTHER" id="PTHR35861">
    <property type="match status" value="1"/>
</dbReference>
<dbReference type="Pfam" id="PF04984">
    <property type="entry name" value="Phage_sheath_1"/>
    <property type="match status" value="1"/>
</dbReference>
<dbReference type="PANTHER" id="PTHR35861:SF1">
    <property type="entry name" value="PHAGE TAIL SHEATH PROTEIN"/>
    <property type="match status" value="1"/>
</dbReference>
<sequence length="404" mass="42620">MTDAYLHGVEVVELKTASRSITTPSTAVIGLVGTAPFADPDAFPLDRPVLVTSATQAAGLTKTLAANAPLDAEGTLPTAIQAIYDQTRTPIVVVRVAADASASAQQALVVGTALTKTGVYALLAAKSETGMKPKILIATGFTHQQTGGAANPVVMALRGIADRLRAVVVADGPSDTDAHAVSKAALEAGERIYPVDPTVGVLARTGAIVQRPASAHVAGVIALSDQERGFWWSPSNRTLNGVVSIGRPIEFSRSDATASSNVLNEAGVAVIVNDDGFRLVGNRTPPNDGEYEFLSQRRCMDMVFDAIEGSFRWAQDRPFSANLLDDIAGELEAYQRTLKARGAQLGGRVWIDPELNTEATFRSGRLYVNLDGEAPAPLDRLTFLFQRETGYYAELVSSAGAQAA</sequence>
<name>A0A1Z3U7T9_BREVE</name>
<dbReference type="InterPro" id="IPR020287">
    <property type="entry name" value="Tail_sheath_C"/>
</dbReference>
<evidence type="ECO:0000259" key="2">
    <source>
        <dbReference type="Pfam" id="PF04984"/>
    </source>
</evidence>
<feature type="domain" description="Tail sheath protein subtilisin-like" evidence="2">
    <location>
        <begin position="121"/>
        <end position="284"/>
    </location>
</feature>
<feature type="domain" description="Tail sheath protein C-terminal" evidence="3">
    <location>
        <begin position="290"/>
        <end position="385"/>
    </location>
</feature>
<dbReference type="KEGG" id="bvc:CEP68_07395"/>
<dbReference type="InterPro" id="IPR035089">
    <property type="entry name" value="Phage_sheath_subtilisin"/>
</dbReference>
<organism evidence="4 5">
    <name type="scientific">Brevundimonas vesicularis</name>
    <name type="common">Pseudomonas vesicularis</name>
    <dbReference type="NCBI Taxonomy" id="41276"/>
    <lineage>
        <taxon>Bacteria</taxon>
        <taxon>Pseudomonadati</taxon>
        <taxon>Pseudomonadota</taxon>
        <taxon>Alphaproteobacteria</taxon>
        <taxon>Caulobacterales</taxon>
        <taxon>Caulobacteraceae</taxon>
        <taxon>Brevundimonas</taxon>
    </lineage>
</organism>
<protein>
    <submittedName>
        <fullName evidence="4">Phage tail protein</fullName>
    </submittedName>
</protein>
<accession>A0A1Z3U7T9</accession>
<gene>
    <name evidence="4" type="ORF">CEP68_07395</name>
</gene>
<evidence type="ECO:0000313" key="4">
    <source>
        <dbReference type="EMBL" id="ASE39339.1"/>
    </source>
</evidence>
<dbReference type="InterPro" id="IPR052042">
    <property type="entry name" value="Tail_sheath_structural"/>
</dbReference>
<dbReference type="EMBL" id="CP022048">
    <property type="protein sequence ID" value="ASE39339.1"/>
    <property type="molecule type" value="Genomic_DNA"/>
</dbReference>
<evidence type="ECO:0000313" key="5">
    <source>
        <dbReference type="Proteomes" id="UP000197050"/>
    </source>
</evidence>
<dbReference type="Gene3D" id="3.40.50.11780">
    <property type="match status" value="1"/>
</dbReference>
<dbReference type="Proteomes" id="UP000197050">
    <property type="component" value="Chromosome"/>
</dbReference>
<proteinExistence type="inferred from homology"/>
<reference evidence="5" key="1">
    <citation type="submission" date="2017-06" db="EMBL/GenBank/DDBJ databases">
        <title>FDA dAtabase for Regulatory Grade micrObial Sequences (FDA-ARGOS): Supporting development and validation of Infectious Disease Dx tests.</title>
        <authorList>
            <person name="Minogue T."/>
            <person name="Wolcott M."/>
            <person name="Wasieloski L."/>
            <person name="Aguilar W."/>
            <person name="Moore D."/>
            <person name="Tallon L."/>
            <person name="Sadzewicz L."/>
            <person name="Sengamalay N."/>
            <person name="Ott S."/>
            <person name="Godinez A."/>
            <person name="Nagaraj S."/>
            <person name="Nadendla S."/>
            <person name="Geyer C."/>
            <person name="Sichtig H."/>
        </authorList>
    </citation>
    <scope>NUCLEOTIDE SEQUENCE [LARGE SCALE GENOMIC DNA]</scope>
    <source>
        <strain evidence="5">FDAARGOS_289</strain>
    </source>
</reference>
<dbReference type="GeneID" id="34015754"/>
<evidence type="ECO:0000259" key="3">
    <source>
        <dbReference type="Pfam" id="PF17482"/>
    </source>
</evidence>